<comment type="subunit">
    <text evidence="6">Component of the Mediator complex.</text>
</comment>
<keyword evidence="5 6" id="KW-0539">Nucleus</keyword>
<comment type="caution">
    <text evidence="9">The sequence shown here is derived from an EMBL/GenBank/DDBJ whole genome shotgun (WGS) entry which is preliminary data.</text>
</comment>
<keyword evidence="10" id="KW-1185">Reference proteome</keyword>
<name>A0A267FIX8_9PLAT</name>
<dbReference type="GO" id="GO:0003712">
    <property type="term" value="F:transcription coregulator activity"/>
    <property type="evidence" value="ECO:0007669"/>
    <property type="project" value="InterPro"/>
</dbReference>
<feature type="non-terminal residue" evidence="9">
    <location>
        <position position="1"/>
    </location>
</feature>
<dbReference type="AlphaFoldDB" id="A0A267FIX8"/>
<feature type="signal peptide" evidence="8">
    <location>
        <begin position="1"/>
        <end position="27"/>
    </location>
</feature>
<evidence type="ECO:0000256" key="3">
    <source>
        <dbReference type="ARBA" id="ARBA00023015"/>
    </source>
</evidence>
<comment type="subcellular location">
    <subcellularLocation>
        <location evidence="1 6">Nucleus</location>
    </subcellularLocation>
</comment>
<feature type="region of interest" description="Disordered" evidence="7">
    <location>
        <begin position="161"/>
        <end position="233"/>
    </location>
</feature>
<feature type="compositionally biased region" description="Polar residues" evidence="7">
    <location>
        <begin position="211"/>
        <end position="222"/>
    </location>
</feature>
<feature type="chain" id="PRO_5012017842" description="Mediator of RNA polymerase II transcription subunit 19" evidence="8">
    <location>
        <begin position="28"/>
        <end position="361"/>
    </location>
</feature>
<evidence type="ECO:0000256" key="4">
    <source>
        <dbReference type="ARBA" id="ARBA00023163"/>
    </source>
</evidence>
<dbReference type="InterPro" id="IPR019403">
    <property type="entry name" value="Mediator_Med19_met"/>
</dbReference>
<evidence type="ECO:0000256" key="8">
    <source>
        <dbReference type="SAM" id="SignalP"/>
    </source>
</evidence>
<evidence type="ECO:0000256" key="2">
    <source>
        <dbReference type="ARBA" id="ARBA00009259"/>
    </source>
</evidence>
<feature type="compositionally biased region" description="Low complexity" evidence="7">
    <location>
        <begin position="186"/>
        <end position="195"/>
    </location>
</feature>
<dbReference type="EMBL" id="NIVC01001000">
    <property type="protein sequence ID" value="PAA73663.1"/>
    <property type="molecule type" value="Genomic_DNA"/>
</dbReference>
<keyword evidence="3 6" id="KW-0805">Transcription regulation</keyword>
<protein>
    <recommendedName>
        <fullName evidence="6">Mediator of RNA polymerase II transcription subunit 19</fullName>
    </recommendedName>
    <alternativeName>
        <fullName evidence="6">Mediator complex subunit 19</fullName>
    </alternativeName>
</protein>
<dbReference type="STRING" id="282301.A0A267FIX8"/>
<dbReference type="Proteomes" id="UP000215902">
    <property type="component" value="Unassembled WGS sequence"/>
</dbReference>
<sequence>CLYSTEHHLLLLYCLGHLLINQSIMKAQQQQQQQPPNAQLQASVSPRIKIVLGEKPSVTHCNPFYLMSKEPPQEAPLTGASNLIKHHDLEQAYSMYCTRRLREELSCFLPGLPGQIDTNGFEDGSSLSEMIERPPVTGKDLAPLSANAMSAFRLHEGPVPPELAQLFNKPPPQQQQQQQPQPPTPQSSQQSQQPPGRTRKRRHEAVITDLIGSSHNESNPGDNTSASSNTIAASQSTAASSSVGVTSAQPVSAPSAAAHVSVASGAPAISRFAAGVPPLPPPQPLPSASSAAASVVAAAAAASAASASSAMPTAAFSSSPAAAGQCLNSASAAAAAKFDKAERKAERKRKKEKKRKTKERT</sequence>
<keyword evidence="8" id="KW-0732">Signal</keyword>
<dbReference type="GO" id="GO:0016592">
    <property type="term" value="C:mediator complex"/>
    <property type="evidence" value="ECO:0007669"/>
    <property type="project" value="InterPro"/>
</dbReference>
<accession>A0A267FIX8</accession>
<keyword evidence="4 6" id="KW-0804">Transcription</keyword>
<feature type="compositionally biased region" description="Basic residues" evidence="7">
    <location>
        <begin position="346"/>
        <end position="361"/>
    </location>
</feature>
<feature type="region of interest" description="Disordered" evidence="7">
    <location>
        <begin position="336"/>
        <end position="361"/>
    </location>
</feature>
<comment type="function">
    <text evidence="6">Component of the Mediator complex, a coactivator involved in the regulated transcription of nearly all RNA polymerase II-dependent genes. Mediator functions as a bridge to convey information from gene-specific regulatory proteins to the basal RNA polymerase II transcription machinery. Mediator is recruited to promoters by direct interactions with regulatory proteins and serves as a scaffold for the assembly of a functional preinitiation complex with RNA polymerase II and the general transcription factors.</text>
</comment>
<feature type="compositionally biased region" description="Low complexity" evidence="7">
    <location>
        <begin position="223"/>
        <end position="233"/>
    </location>
</feature>
<evidence type="ECO:0000313" key="10">
    <source>
        <dbReference type="Proteomes" id="UP000215902"/>
    </source>
</evidence>
<gene>
    <name evidence="6" type="primary">MED19</name>
    <name evidence="9" type="ORF">BOX15_Mlig019279g1</name>
</gene>
<dbReference type="Pfam" id="PF10278">
    <property type="entry name" value="Med19"/>
    <property type="match status" value="1"/>
</dbReference>
<dbReference type="GO" id="GO:0045944">
    <property type="term" value="P:positive regulation of transcription by RNA polymerase II"/>
    <property type="evidence" value="ECO:0007669"/>
    <property type="project" value="TreeGrafter"/>
</dbReference>
<comment type="similarity">
    <text evidence="2 6">Belongs to the Mediator complex subunit 19 family.</text>
</comment>
<evidence type="ECO:0000256" key="6">
    <source>
        <dbReference type="RuleBase" id="RU364151"/>
    </source>
</evidence>
<keyword evidence="6" id="KW-0010">Activator</keyword>
<reference evidence="9 10" key="1">
    <citation type="submission" date="2017-06" db="EMBL/GenBank/DDBJ databases">
        <title>A platform for efficient transgenesis in Macrostomum lignano, a flatworm model organism for stem cell research.</title>
        <authorList>
            <person name="Berezikov E."/>
        </authorList>
    </citation>
    <scope>NUCLEOTIDE SEQUENCE [LARGE SCALE GENOMIC DNA]</scope>
    <source>
        <strain evidence="9">DV1</strain>
        <tissue evidence="9">Whole organism</tissue>
    </source>
</reference>
<evidence type="ECO:0000256" key="1">
    <source>
        <dbReference type="ARBA" id="ARBA00004123"/>
    </source>
</evidence>
<dbReference type="OrthoDB" id="10044050at2759"/>
<organism evidence="9 10">
    <name type="scientific">Macrostomum lignano</name>
    <dbReference type="NCBI Taxonomy" id="282301"/>
    <lineage>
        <taxon>Eukaryota</taxon>
        <taxon>Metazoa</taxon>
        <taxon>Spiralia</taxon>
        <taxon>Lophotrochozoa</taxon>
        <taxon>Platyhelminthes</taxon>
        <taxon>Rhabditophora</taxon>
        <taxon>Macrostomorpha</taxon>
        <taxon>Macrostomida</taxon>
        <taxon>Macrostomidae</taxon>
        <taxon>Macrostomum</taxon>
    </lineage>
</organism>
<evidence type="ECO:0000256" key="5">
    <source>
        <dbReference type="ARBA" id="ARBA00023242"/>
    </source>
</evidence>
<dbReference type="PANTHER" id="PTHR22536:SF1">
    <property type="entry name" value="MEDIATOR OF RNA POLYMERASE II TRANSCRIPTION SUBUNIT 19"/>
    <property type="match status" value="1"/>
</dbReference>
<evidence type="ECO:0000256" key="7">
    <source>
        <dbReference type="SAM" id="MobiDB-lite"/>
    </source>
</evidence>
<dbReference type="PANTHER" id="PTHR22536">
    <property type="entry name" value="LUNG CANCER METASTASIS-RELATED LCMR1 PROTEIN"/>
    <property type="match status" value="1"/>
</dbReference>
<proteinExistence type="inferred from homology"/>
<evidence type="ECO:0000313" key="9">
    <source>
        <dbReference type="EMBL" id="PAA73663.1"/>
    </source>
</evidence>